<evidence type="ECO:0000313" key="2">
    <source>
        <dbReference type="EMBL" id="QTD47773.1"/>
    </source>
</evidence>
<dbReference type="SUPFAM" id="SSF50475">
    <property type="entry name" value="FMN-binding split barrel"/>
    <property type="match status" value="1"/>
</dbReference>
<organism evidence="2 3">
    <name type="scientific">Sulfidibacter corallicola</name>
    <dbReference type="NCBI Taxonomy" id="2818388"/>
    <lineage>
        <taxon>Bacteria</taxon>
        <taxon>Pseudomonadati</taxon>
        <taxon>Acidobacteriota</taxon>
        <taxon>Holophagae</taxon>
        <taxon>Acanthopleuribacterales</taxon>
        <taxon>Acanthopleuribacteraceae</taxon>
        <taxon>Sulfidibacter</taxon>
    </lineage>
</organism>
<dbReference type="Proteomes" id="UP000663929">
    <property type="component" value="Chromosome"/>
</dbReference>
<sequence length="182" mass="20672">MAAFFDSLDKKLIDFIHRQKIFFTATAPAEGRINLSPKGMDTFRCLDEKTVGYLDLTGSGNETAGHLNENGRMTFMFCSFDKQPRILRLYGTGRVVRPDESEWTSLITAFELMPGVRQLILMDIESVQTSCGYAVPEYQLVRERPTLIAYSEKKGPDGLEAYRQEKNLRTIDGKPVYPAYPQ</sequence>
<dbReference type="InterPro" id="IPR011576">
    <property type="entry name" value="Pyridox_Oxase_N"/>
</dbReference>
<dbReference type="KEGG" id="scor:J3U87_19470"/>
<feature type="domain" description="Pyridoxamine 5'-phosphate oxidase N-terminal" evidence="1">
    <location>
        <begin position="8"/>
        <end position="130"/>
    </location>
</feature>
<dbReference type="EMBL" id="CP071793">
    <property type="protein sequence ID" value="QTD47773.1"/>
    <property type="molecule type" value="Genomic_DNA"/>
</dbReference>
<dbReference type="PANTHER" id="PTHR39336">
    <property type="entry name" value="PYRIDOXAMINE PHOSPHATE OXIDASE FAMILY PROTEIN (AFU_ORTHOLOGUE AFUA_6G11440)"/>
    <property type="match status" value="1"/>
</dbReference>
<dbReference type="InterPro" id="IPR012349">
    <property type="entry name" value="Split_barrel_FMN-bd"/>
</dbReference>
<gene>
    <name evidence="2" type="ORF">J3U87_19470</name>
</gene>
<reference evidence="2" key="1">
    <citation type="submission" date="2021-03" db="EMBL/GenBank/DDBJ databases">
        <title>Acanthopleuribacteraceae sp. M133.</title>
        <authorList>
            <person name="Wang G."/>
        </authorList>
    </citation>
    <scope>NUCLEOTIDE SEQUENCE</scope>
    <source>
        <strain evidence="2">M133</strain>
    </source>
</reference>
<dbReference type="RefSeq" id="WP_237377439.1">
    <property type="nucleotide sequence ID" value="NZ_CP071793.1"/>
</dbReference>
<dbReference type="AlphaFoldDB" id="A0A8A4TDP1"/>
<protein>
    <submittedName>
        <fullName evidence="2">Pyridoxamine 5'-phosphate oxidase family protein</fullName>
    </submittedName>
</protein>
<accession>A0A8A4TDP1</accession>
<name>A0A8A4TDP1_SULCO</name>
<evidence type="ECO:0000313" key="3">
    <source>
        <dbReference type="Proteomes" id="UP000663929"/>
    </source>
</evidence>
<dbReference type="PANTHER" id="PTHR39336:SF1">
    <property type="entry name" value="PYRIDOXAMINE PHOSPHATE OXIDASE FAMILY PROTEIN (AFU_ORTHOLOGUE AFUA_6G11440)"/>
    <property type="match status" value="1"/>
</dbReference>
<proteinExistence type="predicted"/>
<dbReference type="Pfam" id="PF01243">
    <property type="entry name" value="PNPOx_N"/>
    <property type="match status" value="1"/>
</dbReference>
<dbReference type="Gene3D" id="2.30.110.10">
    <property type="entry name" value="Electron Transport, Fmn-binding Protein, Chain A"/>
    <property type="match status" value="1"/>
</dbReference>
<evidence type="ECO:0000259" key="1">
    <source>
        <dbReference type="Pfam" id="PF01243"/>
    </source>
</evidence>
<keyword evidence="3" id="KW-1185">Reference proteome</keyword>